<keyword evidence="4 7" id="KW-0808">Transferase</keyword>
<evidence type="ECO:0000256" key="2">
    <source>
        <dbReference type="ARBA" id="ARBA00004922"/>
    </source>
</evidence>
<dbReference type="InterPro" id="IPR022751">
    <property type="entry name" value="Alpha_mannosyltransferase"/>
</dbReference>
<reference evidence="7 8" key="1">
    <citation type="submission" date="2015-10" db="EMBL/GenBank/DDBJ databases">
        <title>Draft genomes sequences of Candida glabrata isolates 1A, 1B, 2A, 2B, 3A and 3B.</title>
        <authorList>
            <person name="Haavelsrud O.E."/>
            <person name="Gaustad P."/>
        </authorList>
    </citation>
    <scope>NUCLEOTIDE SEQUENCE [LARGE SCALE GENOMIC DNA]</scope>
    <source>
        <strain evidence="7">910700640</strain>
    </source>
</reference>
<comment type="similarity">
    <text evidence="3">Belongs to the MNN1/MNT family.</text>
</comment>
<evidence type="ECO:0000313" key="8">
    <source>
        <dbReference type="Proteomes" id="UP000054886"/>
    </source>
</evidence>
<name>A0A0W0D4Q1_CANGB</name>
<organism evidence="7 8">
    <name type="scientific">Candida glabrata</name>
    <name type="common">Yeast</name>
    <name type="synonym">Torulopsis glabrata</name>
    <dbReference type="NCBI Taxonomy" id="5478"/>
    <lineage>
        <taxon>Eukaryota</taxon>
        <taxon>Fungi</taxon>
        <taxon>Dikarya</taxon>
        <taxon>Ascomycota</taxon>
        <taxon>Saccharomycotina</taxon>
        <taxon>Saccharomycetes</taxon>
        <taxon>Saccharomycetales</taxon>
        <taxon>Saccharomycetaceae</taxon>
        <taxon>Nakaseomyces</taxon>
    </lineage>
</organism>
<keyword evidence="7" id="KW-0328">Glycosyltransferase</keyword>
<dbReference type="PANTHER" id="PTHR31646:SF6">
    <property type="entry name" value="ALPHA-1,2-MANNOSYLTRANSFERASE MNN5"/>
    <property type="match status" value="1"/>
</dbReference>
<dbReference type="EMBL" id="LLZZ01000167">
    <property type="protein sequence ID" value="KTA96775.1"/>
    <property type="molecule type" value="Genomic_DNA"/>
</dbReference>
<dbReference type="Pfam" id="PF11051">
    <property type="entry name" value="Mannosyl_trans3"/>
    <property type="match status" value="1"/>
</dbReference>
<dbReference type="VEuPathDB" id="FungiDB:CAGL0L08096g"/>
<evidence type="ECO:0000313" key="7">
    <source>
        <dbReference type="EMBL" id="KTA98433.1"/>
    </source>
</evidence>
<dbReference type="GO" id="GO:0000026">
    <property type="term" value="F:alpha-1,2-mannosyltransferase activity"/>
    <property type="evidence" value="ECO:0007669"/>
    <property type="project" value="TreeGrafter"/>
</dbReference>
<dbReference type="EMBL" id="LLZZ01000153">
    <property type="protein sequence ID" value="KTA98433.1"/>
    <property type="molecule type" value="Genomic_DNA"/>
</dbReference>
<accession>A0A0W0D4Q1</accession>
<evidence type="ECO:0000256" key="1">
    <source>
        <dbReference type="ARBA" id="ARBA00004555"/>
    </source>
</evidence>
<keyword evidence="5" id="KW-0333">Golgi apparatus</keyword>
<evidence type="ECO:0000256" key="4">
    <source>
        <dbReference type="ARBA" id="ARBA00022679"/>
    </source>
</evidence>
<evidence type="ECO:0000256" key="5">
    <source>
        <dbReference type="ARBA" id="ARBA00023034"/>
    </source>
</evidence>
<sequence length="564" mass="65004">MWVPFLGRAGWKLLLAIVGLVYVVSRVPRENSNFLIKESIVETADVEGLDAAVEQFYLDLFRSINQYRPMNPPAKKQKLVFKDKCTLVAPISVEETSDDTLKQLSYMTLDYCFHLSPTQTNNLKTAHNGYCRRVETLFGSLDEYLRDSLMPRYKGIVTLGGDERTLSLLASIPRLRKMGSTLPIEVIFPPYVSNEDKFCDDFLPRYNGKCIYMSKALPEYVLKAHKFDEKMIRMFTPLVSTFKSILYMESNDFANTNVDKAFDSKSFTDTGLVLWPGRSRRSTSPAFYQIVNRKIDLNNRTRNLADDVSRPTRYTSQALENIQFNLLAHTPMHDLDGAIPDAVTHVGHYMIDKQKHFKTLMLAMYYAVHGEMWFDMMFAPEKGSSGYRENIVAAAHALELSYYQVHLIPRSMRGGSKDTLQSGETFMHFDPDFDYRKHQALVDKVKSKLIDVHSFDRKYTAIRTFEKDLLAGNQDVKSIFIEMPSPQFDPLALFFKAKSLQKLDRKDKVDDLMALERQNYSNLMEVLCRDTDPLVLQMMVNHPSKYKMKDMCVYLKKIVTSLKV</sequence>
<dbReference type="GO" id="GO:0005794">
    <property type="term" value="C:Golgi apparatus"/>
    <property type="evidence" value="ECO:0007669"/>
    <property type="project" value="UniProtKB-SubCell"/>
</dbReference>
<comment type="pathway">
    <text evidence="2">Protein modification; protein glycosylation.</text>
</comment>
<dbReference type="VEuPathDB" id="FungiDB:B1J91_L08096g"/>
<dbReference type="InterPro" id="IPR029044">
    <property type="entry name" value="Nucleotide-diphossugar_trans"/>
</dbReference>
<dbReference type="GO" id="GO:0046354">
    <property type="term" value="P:mannan biosynthetic process"/>
    <property type="evidence" value="ECO:0007669"/>
    <property type="project" value="TreeGrafter"/>
</dbReference>
<gene>
    <name evidence="7" type="ORF">AO440_005165</name>
    <name evidence="6" type="ORF">AO440_005370</name>
</gene>
<evidence type="ECO:0000256" key="3">
    <source>
        <dbReference type="ARBA" id="ARBA00009105"/>
    </source>
</evidence>
<dbReference type="SUPFAM" id="SSF53448">
    <property type="entry name" value="Nucleotide-diphospho-sugar transferases"/>
    <property type="match status" value="1"/>
</dbReference>
<protein>
    <submittedName>
        <fullName evidence="7">Alpha-1,2-mannosyltransferase MNN5</fullName>
    </submittedName>
</protein>
<dbReference type="VEuPathDB" id="FungiDB:GWK60_L07095"/>
<dbReference type="AlphaFoldDB" id="A0A0W0D4Q1"/>
<evidence type="ECO:0000313" key="6">
    <source>
        <dbReference type="EMBL" id="KTA96775.1"/>
    </source>
</evidence>
<dbReference type="Proteomes" id="UP000054886">
    <property type="component" value="Unassembled WGS sequence"/>
</dbReference>
<dbReference type="PANTHER" id="PTHR31646">
    <property type="entry name" value="ALPHA-1,2-MANNOSYLTRANSFERASE MNN2"/>
    <property type="match status" value="1"/>
</dbReference>
<comment type="caution">
    <text evidence="7">The sequence shown here is derived from an EMBL/GenBank/DDBJ whole genome shotgun (WGS) entry which is preliminary data.</text>
</comment>
<dbReference type="VEuPathDB" id="FungiDB:GVI51_L07997"/>
<comment type="subcellular location">
    <subcellularLocation>
        <location evidence="1">Golgi apparatus</location>
    </subcellularLocation>
</comment>
<proteinExistence type="inferred from homology"/>